<comment type="caution">
    <text evidence="2">The sequence shown here is derived from an EMBL/GenBank/DDBJ whole genome shotgun (WGS) entry which is preliminary data.</text>
</comment>
<organism evidence="2 3">
    <name type="scientific">Devosia sediminis</name>
    <dbReference type="NCBI Taxonomy" id="2798801"/>
    <lineage>
        <taxon>Bacteria</taxon>
        <taxon>Pseudomonadati</taxon>
        <taxon>Pseudomonadota</taxon>
        <taxon>Alphaproteobacteria</taxon>
        <taxon>Hyphomicrobiales</taxon>
        <taxon>Devosiaceae</taxon>
        <taxon>Devosia</taxon>
    </lineage>
</organism>
<keyword evidence="2" id="KW-0548">Nucleotidyltransferase</keyword>
<evidence type="ECO:0000313" key="2">
    <source>
        <dbReference type="EMBL" id="MBJ3785932.1"/>
    </source>
</evidence>
<name>A0A934IX13_9HYPH</name>
<evidence type="ECO:0000313" key="3">
    <source>
        <dbReference type="Proteomes" id="UP000602124"/>
    </source>
</evidence>
<dbReference type="AlphaFoldDB" id="A0A934IX13"/>
<keyword evidence="2" id="KW-0808">Transferase</keyword>
<dbReference type="PROSITE" id="PS50878">
    <property type="entry name" value="RT_POL"/>
    <property type="match status" value="1"/>
</dbReference>
<feature type="domain" description="Reverse transcriptase" evidence="1">
    <location>
        <begin position="1"/>
        <end position="283"/>
    </location>
</feature>
<evidence type="ECO:0000259" key="1">
    <source>
        <dbReference type="PROSITE" id="PS50878"/>
    </source>
</evidence>
<dbReference type="Pfam" id="PF00078">
    <property type="entry name" value="RVT_1"/>
    <property type="match status" value="1"/>
</dbReference>
<keyword evidence="3" id="KW-1185">Reference proteome</keyword>
<sequence>MLVTKALGELGDQYTLPLRYRITSGDEGFRQMTLPHPSSQMRVCEIYLEYADLITYYCTKSSFSLRFPSKISSSFFRRNPLADLNKYRDSTVTPHDKDGLYRHPSSYFVYGGINKYYKYFYSDEFYDLEKRFSYMLRLDVSKCFPSIYTHTVSWAVKDIDFGKNNVRAKSFGNELDSAMQRMNYNETSGIPVGPEFSRIFAEIILQSVDVKIKNDLQDAQCIEGRDYVIRRYIDDFFVFCSDRDMAEHIRMLVASKLADVNLHFNNAKTELIERPFQTKGSSIVEAGLAVLEEFWRQNTRTTDKDGMALSYAIPIKNHNLLAKSLIRSIKTVCHENKANYSSLTSVLTAAIDSRIQRVIDSHDRGVIPSALIQNQIYLLMALLEVSCFLYGVNPTVPASYKLGRSIILATRFVERNYREFLPIFSEHLIRQCSGFLNAATETSLAQSGVVPIEQIDVLVCLTELPNEYFRTLTPLVRKMAAGVSDYFSLINVLFVAGRTGLLPALGPPFYSKVTAAVTDKSRPHRKAEDLFKLFDLLSCPHLSLDIRQRLVQGALTGLGMSAINKVRREAIANDFEQNPWFTRWGSIDLLREITRRELNRAY</sequence>
<dbReference type="EMBL" id="JAEKMH010000003">
    <property type="protein sequence ID" value="MBJ3785932.1"/>
    <property type="molecule type" value="Genomic_DNA"/>
</dbReference>
<protein>
    <submittedName>
        <fullName evidence="2">RNA-directed DNA polymerase</fullName>
    </submittedName>
</protein>
<keyword evidence="2" id="KW-0695">RNA-directed DNA polymerase</keyword>
<dbReference type="GO" id="GO:0003964">
    <property type="term" value="F:RNA-directed DNA polymerase activity"/>
    <property type="evidence" value="ECO:0007669"/>
    <property type="project" value="UniProtKB-KW"/>
</dbReference>
<dbReference type="NCBIfam" id="NF041748">
    <property type="entry name" value="Drt3b"/>
    <property type="match status" value="1"/>
</dbReference>
<dbReference type="Proteomes" id="UP000602124">
    <property type="component" value="Unassembled WGS sequence"/>
</dbReference>
<proteinExistence type="predicted"/>
<accession>A0A934IX13</accession>
<gene>
    <name evidence="2" type="ORF">JEQ47_14490</name>
</gene>
<dbReference type="CDD" id="cd01646">
    <property type="entry name" value="RT_Bac_retron_I"/>
    <property type="match status" value="1"/>
</dbReference>
<dbReference type="InterPro" id="IPR000477">
    <property type="entry name" value="RT_dom"/>
</dbReference>
<reference evidence="2" key="1">
    <citation type="submission" date="2020-12" db="EMBL/GenBank/DDBJ databases">
        <title>Devosia sp. MSA67 isolated from Mo River.</title>
        <authorList>
            <person name="Ma F."/>
            <person name="Zi Z."/>
        </authorList>
    </citation>
    <scope>NUCLEOTIDE SEQUENCE</scope>
    <source>
        <strain evidence="2">MSA67</strain>
    </source>
</reference>